<evidence type="ECO:0000313" key="1">
    <source>
        <dbReference type="EMBL" id="ADQ05562.1"/>
    </source>
</evidence>
<evidence type="ECO:0000313" key="2">
    <source>
        <dbReference type="Proteomes" id="UP000006889"/>
    </source>
</evidence>
<accession>E4Q677</accession>
<dbReference type="Proteomes" id="UP000006889">
    <property type="component" value="Chromosome"/>
</dbReference>
<keyword evidence="2" id="KW-1185">Reference proteome</keyword>
<dbReference type="HOGENOM" id="CLU_196588_0_0_9"/>
<gene>
    <name evidence="1" type="ordered locus">Calow_2051</name>
</gene>
<reference key="1">
    <citation type="submission" date="2010-09" db="EMBL/GenBank/DDBJ databases">
        <title>Complete sequence of Caldicellulosiruptor owensensis OL.</title>
        <authorList>
            <consortium name="US DOE Joint Genome Institute"/>
            <person name="Lucas S."/>
            <person name="Copeland A."/>
            <person name="Lapidus A."/>
            <person name="Cheng J.-F."/>
            <person name="Bruce D."/>
            <person name="Goodwin L."/>
            <person name="Pitluck S."/>
            <person name="Davenport K."/>
            <person name="Detter J.C."/>
            <person name="Han C."/>
            <person name="Tapia R."/>
            <person name="Land M."/>
            <person name="Hauser L."/>
            <person name="Chang Y.-J."/>
            <person name="Jeffries C."/>
            <person name="Kyrpides N."/>
            <person name="Ivanova N."/>
            <person name="Mikhailova N."/>
            <person name="Blumer-Schuette S.E."/>
            <person name="Kelly R.M."/>
            <person name="Woyke T."/>
        </authorList>
    </citation>
    <scope>NUCLEOTIDE SEQUENCE</scope>
    <source>
        <strain>OL</strain>
    </source>
</reference>
<dbReference type="KEGG" id="cow:Calow_2051"/>
<dbReference type="OrthoDB" id="2112281at2"/>
<reference evidence="1 2" key="2">
    <citation type="journal article" date="2011" name="J. Bacteriol.">
        <title>Complete genome sequences for the anaerobic, extremely thermophilic plant biomass-degrading bacteria Caldicellulosiruptor hydrothermalis, Caldicellulosiruptor kristjanssonii, Caldicellulosiruptor kronotskyensis, Caldicellulosiruptor owensenis, and Caldicellulosiruptor lactoaceticus.</title>
        <authorList>
            <person name="Blumer-Schuette S.E."/>
            <person name="Ozdemir I."/>
            <person name="Mistry D."/>
            <person name="Lucas S."/>
            <person name="Lapidus A."/>
            <person name="Cheng J.F."/>
            <person name="Goodwin L.A."/>
            <person name="Pitluck S."/>
            <person name="Land M.L."/>
            <person name="Hauser L.J."/>
            <person name="Woyke T."/>
            <person name="Mikhailova N."/>
            <person name="Pati A."/>
            <person name="Kyrpides N.C."/>
            <person name="Ivanova N."/>
            <person name="Detter J.C."/>
            <person name="Walston-Davenport K."/>
            <person name="Han S."/>
            <person name="Adams M.W."/>
            <person name="Kelly R.M."/>
        </authorList>
    </citation>
    <scope>NUCLEOTIDE SEQUENCE [LARGE SCALE GENOMIC DNA]</scope>
    <source>
        <strain evidence="2">ATCC 700167 / DSM 13100 / OL</strain>
    </source>
</reference>
<sequence>MIDCYATDKTILEQKVTEIINKNKDYISKLEEGDTGKIIDSREQIFVRFYVTGKTIAIDEVQEQVYVV</sequence>
<organism evidence="1 2">
    <name type="scientific">Caldicellulosiruptor owensensis (strain ATCC 700167 / DSM 13100 / OL)</name>
    <dbReference type="NCBI Taxonomy" id="632518"/>
    <lineage>
        <taxon>Bacteria</taxon>
        <taxon>Bacillati</taxon>
        <taxon>Bacillota</taxon>
        <taxon>Bacillota incertae sedis</taxon>
        <taxon>Caldicellulosiruptorales</taxon>
        <taxon>Caldicellulosiruptoraceae</taxon>
        <taxon>Caldicellulosiruptor</taxon>
    </lineage>
</organism>
<dbReference type="EMBL" id="CP002216">
    <property type="protein sequence ID" value="ADQ05562.1"/>
    <property type="molecule type" value="Genomic_DNA"/>
</dbReference>
<protein>
    <submittedName>
        <fullName evidence="1">Uncharacterized protein</fullName>
    </submittedName>
</protein>
<dbReference type="AlphaFoldDB" id="E4Q677"/>
<dbReference type="eggNOG" id="ENOG5033NEE">
    <property type="taxonomic scope" value="Bacteria"/>
</dbReference>
<dbReference type="RefSeq" id="WP_013412883.1">
    <property type="nucleotide sequence ID" value="NC_014657.1"/>
</dbReference>
<name>E4Q677_CALOW</name>
<proteinExistence type="predicted"/>